<evidence type="ECO:0000313" key="1">
    <source>
        <dbReference type="EMBL" id="KKK60435.1"/>
    </source>
</evidence>
<reference evidence="1" key="1">
    <citation type="journal article" date="2015" name="Nature">
        <title>Complex archaea that bridge the gap between prokaryotes and eukaryotes.</title>
        <authorList>
            <person name="Spang A."/>
            <person name="Saw J.H."/>
            <person name="Jorgensen S.L."/>
            <person name="Zaremba-Niedzwiedzka K."/>
            <person name="Martijn J."/>
            <person name="Lind A.E."/>
            <person name="van Eijk R."/>
            <person name="Schleper C."/>
            <person name="Guy L."/>
            <person name="Ettema T.J."/>
        </authorList>
    </citation>
    <scope>NUCLEOTIDE SEQUENCE</scope>
</reference>
<feature type="non-terminal residue" evidence="1">
    <location>
        <position position="41"/>
    </location>
</feature>
<gene>
    <name evidence="1" type="ORF">LCGC14_3024420</name>
</gene>
<sequence length="41" mass="4612">MTYDQLSESFGILSDWCDNVEELLSIDENGMTARVNLTGML</sequence>
<name>A0A0F8XHH3_9ZZZZ</name>
<proteinExistence type="predicted"/>
<accession>A0A0F8XHH3</accession>
<dbReference type="AlphaFoldDB" id="A0A0F8XHH3"/>
<comment type="caution">
    <text evidence="1">The sequence shown here is derived from an EMBL/GenBank/DDBJ whole genome shotgun (WGS) entry which is preliminary data.</text>
</comment>
<dbReference type="EMBL" id="LAZR01062972">
    <property type="protein sequence ID" value="KKK60435.1"/>
    <property type="molecule type" value="Genomic_DNA"/>
</dbReference>
<protein>
    <submittedName>
        <fullName evidence="1">Uncharacterized protein</fullName>
    </submittedName>
</protein>
<organism evidence="1">
    <name type="scientific">marine sediment metagenome</name>
    <dbReference type="NCBI Taxonomy" id="412755"/>
    <lineage>
        <taxon>unclassified sequences</taxon>
        <taxon>metagenomes</taxon>
        <taxon>ecological metagenomes</taxon>
    </lineage>
</organism>